<reference evidence="14 15" key="1">
    <citation type="journal article" date="2015" name="Nature">
        <title>rRNA introns, odd ribosomes, and small enigmatic genomes across a large radiation of phyla.</title>
        <authorList>
            <person name="Brown C.T."/>
            <person name="Hug L.A."/>
            <person name="Thomas B.C."/>
            <person name="Sharon I."/>
            <person name="Castelle C.J."/>
            <person name="Singh A."/>
            <person name="Wilkins M.J."/>
            <person name="Williams K.H."/>
            <person name="Banfield J.F."/>
        </authorList>
    </citation>
    <scope>NUCLEOTIDE SEQUENCE [LARGE SCALE GENOMIC DNA]</scope>
</reference>
<keyword evidence="8" id="KW-0460">Magnesium</keyword>
<dbReference type="EC" id="3.6.1.55" evidence="11"/>
<evidence type="ECO:0000256" key="7">
    <source>
        <dbReference type="ARBA" id="ARBA00022801"/>
    </source>
</evidence>
<sequence length="158" mass="18962">MIILNKFTKHLYRRKVIGIITNNKGEYLIDQLTTYGKNDWNFSGGGIEKGETEEEALFRELQEEMGTNKFRILNKSKNLITYNWPIKVIIRRCIENNGIWLGQSQKHFLIKFTGIKEDIRPDPSEIRKIKWIKRSEFKKYLNFKNQFKITEEELKQFK</sequence>
<dbReference type="GO" id="GO:0006260">
    <property type="term" value="P:DNA replication"/>
    <property type="evidence" value="ECO:0007669"/>
    <property type="project" value="UniProtKB-KW"/>
</dbReference>
<evidence type="ECO:0000313" key="15">
    <source>
        <dbReference type="Proteomes" id="UP000034803"/>
    </source>
</evidence>
<dbReference type="GO" id="GO:0046872">
    <property type="term" value="F:metal ion binding"/>
    <property type="evidence" value="ECO:0007669"/>
    <property type="project" value="UniProtKB-KW"/>
</dbReference>
<evidence type="ECO:0000256" key="5">
    <source>
        <dbReference type="ARBA" id="ARBA00022723"/>
    </source>
</evidence>
<dbReference type="Pfam" id="PF00293">
    <property type="entry name" value="NUDIX"/>
    <property type="match status" value="1"/>
</dbReference>
<gene>
    <name evidence="14" type="ORF">UR21_C0019G0013</name>
</gene>
<dbReference type="GO" id="GO:0035539">
    <property type="term" value="F:8-oxo-7,8-dihydrodeoxyguanosine triphosphate pyrophosphatase activity"/>
    <property type="evidence" value="ECO:0007669"/>
    <property type="project" value="UniProtKB-EC"/>
</dbReference>
<keyword evidence="9" id="KW-0234">DNA repair</keyword>
<dbReference type="GO" id="GO:0008413">
    <property type="term" value="F:8-oxo-7,8-dihydroguanosine triphosphate pyrophosphatase activity"/>
    <property type="evidence" value="ECO:0007669"/>
    <property type="project" value="TreeGrafter"/>
</dbReference>
<evidence type="ECO:0000256" key="6">
    <source>
        <dbReference type="ARBA" id="ARBA00022763"/>
    </source>
</evidence>
<dbReference type="EMBL" id="LBOI01000019">
    <property type="protein sequence ID" value="KKP30967.1"/>
    <property type="molecule type" value="Genomic_DNA"/>
</dbReference>
<evidence type="ECO:0000256" key="9">
    <source>
        <dbReference type="ARBA" id="ARBA00023204"/>
    </source>
</evidence>
<feature type="domain" description="Nudix hydrolase" evidence="13">
    <location>
        <begin position="11"/>
        <end position="155"/>
    </location>
</feature>
<dbReference type="PRINTS" id="PR00502">
    <property type="entry name" value="NUDIXFAMILY"/>
</dbReference>
<keyword evidence="7 12" id="KW-0378">Hydrolase</keyword>
<keyword evidence="5" id="KW-0479">Metal-binding</keyword>
<comment type="cofactor">
    <cofactor evidence="1">
        <name>Mg(2+)</name>
        <dbReference type="ChEBI" id="CHEBI:18420"/>
    </cofactor>
</comment>
<keyword evidence="6" id="KW-0227">DNA damage</keyword>
<organism evidence="14 15">
    <name type="scientific">Candidatus Woesebacteria bacterium GW2011_GWC2_31_9</name>
    <dbReference type="NCBI Taxonomy" id="1618586"/>
    <lineage>
        <taxon>Bacteria</taxon>
        <taxon>Candidatus Woeseibacteriota</taxon>
    </lineage>
</organism>
<evidence type="ECO:0000256" key="11">
    <source>
        <dbReference type="ARBA" id="ARBA00038905"/>
    </source>
</evidence>
<evidence type="ECO:0000256" key="3">
    <source>
        <dbReference type="ARBA" id="ARBA00022457"/>
    </source>
</evidence>
<dbReference type="PANTHER" id="PTHR47707:SF1">
    <property type="entry name" value="NUDIX HYDROLASE FAMILY PROTEIN"/>
    <property type="match status" value="1"/>
</dbReference>
<evidence type="ECO:0000259" key="13">
    <source>
        <dbReference type="PROSITE" id="PS51462"/>
    </source>
</evidence>
<name>A0A0G0BIV2_9BACT</name>
<dbReference type="Proteomes" id="UP000034803">
    <property type="component" value="Unassembled WGS sequence"/>
</dbReference>
<dbReference type="PROSITE" id="PS51462">
    <property type="entry name" value="NUDIX"/>
    <property type="match status" value="1"/>
</dbReference>
<protein>
    <recommendedName>
        <fullName evidence="11">8-oxo-dGTP diphosphatase</fullName>
        <ecNumber evidence="11">3.6.1.55</ecNumber>
    </recommendedName>
</protein>
<dbReference type="InterPro" id="IPR047127">
    <property type="entry name" value="MutT-like"/>
</dbReference>
<evidence type="ECO:0000256" key="2">
    <source>
        <dbReference type="ARBA" id="ARBA00005582"/>
    </source>
</evidence>
<dbReference type="InterPro" id="IPR020476">
    <property type="entry name" value="Nudix_hydrolase"/>
</dbReference>
<evidence type="ECO:0000256" key="12">
    <source>
        <dbReference type="RuleBase" id="RU003476"/>
    </source>
</evidence>
<keyword evidence="4" id="KW-0235">DNA replication</keyword>
<dbReference type="PROSITE" id="PS00893">
    <property type="entry name" value="NUDIX_BOX"/>
    <property type="match status" value="1"/>
</dbReference>
<dbReference type="PANTHER" id="PTHR47707">
    <property type="entry name" value="8-OXO-DGTP DIPHOSPHATASE"/>
    <property type="match status" value="1"/>
</dbReference>
<evidence type="ECO:0000313" key="14">
    <source>
        <dbReference type="EMBL" id="KKP30967.1"/>
    </source>
</evidence>
<evidence type="ECO:0000256" key="10">
    <source>
        <dbReference type="ARBA" id="ARBA00035861"/>
    </source>
</evidence>
<dbReference type="GO" id="GO:0044716">
    <property type="term" value="F:8-oxo-GDP phosphatase activity"/>
    <property type="evidence" value="ECO:0007669"/>
    <property type="project" value="TreeGrafter"/>
</dbReference>
<proteinExistence type="inferred from homology"/>
<evidence type="ECO:0000256" key="1">
    <source>
        <dbReference type="ARBA" id="ARBA00001946"/>
    </source>
</evidence>
<dbReference type="InterPro" id="IPR000086">
    <property type="entry name" value="NUDIX_hydrolase_dom"/>
</dbReference>
<accession>A0A0G0BIV2</accession>
<comment type="caution">
    <text evidence="14">The sequence shown here is derived from an EMBL/GenBank/DDBJ whole genome shotgun (WGS) entry which is preliminary data.</text>
</comment>
<keyword evidence="3" id="KW-0515">Mutator protein</keyword>
<dbReference type="AlphaFoldDB" id="A0A0G0BIV2"/>
<dbReference type="GO" id="GO:0006281">
    <property type="term" value="P:DNA repair"/>
    <property type="evidence" value="ECO:0007669"/>
    <property type="project" value="UniProtKB-KW"/>
</dbReference>
<dbReference type="InterPro" id="IPR015797">
    <property type="entry name" value="NUDIX_hydrolase-like_dom_sf"/>
</dbReference>
<dbReference type="GO" id="GO:0044715">
    <property type="term" value="F:8-oxo-dGDP phosphatase activity"/>
    <property type="evidence" value="ECO:0007669"/>
    <property type="project" value="TreeGrafter"/>
</dbReference>
<evidence type="ECO:0000256" key="8">
    <source>
        <dbReference type="ARBA" id="ARBA00022842"/>
    </source>
</evidence>
<dbReference type="SUPFAM" id="SSF55811">
    <property type="entry name" value="Nudix"/>
    <property type="match status" value="1"/>
</dbReference>
<dbReference type="InterPro" id="IPR020084">
    <property type="entry name" value="NUDIX_hydrolase_CS"/>
</dbReference>
<evidence type="ECO:0000256" key="4">
    <source>
        <dbReference type="ARBA" id="ARBA00022705"/>
    </source>
</evidence>
<dbReference type="Gene3D" id="3.90.79.10">
    <property type="entry name" value="Nucleoside Triphosphate Pyrophosphohydrolase"/>
    <property type="match status" value="1"/>
</dbReference>
<comment type="catalytic activity">
    <reaction evidence="10">
        <text>8-oxo-dGTP + H2O = 8-oxo-dGMP + diphosphate + H(+)</text>
        <dbReference type="Rhea" id="RHEA:31575"/>
        <dbReference type="ChEBI" id="CHEBI:15377"/>
        <dbReference type="ChEBI" id="CHEBI:15378"/>
        <dbReference type="ChEBI" id="CHEBI:33019"/>
        <dbReference type="ChEBI" id="CHEBI:63224"/>
        <dbReference type="ChEBI" id="CHEBI:77896"/>
        <dbReference type="EC" id="3.6.1.55"/>
    </reaction>
</comment>
<comment type="similarity">
    <text evidence="2 12">Belongs to the Nudix hydrolase family.</text>
</comment>